<dbReference type="InterPro" id="IPR003029">
    <property type="entry name" value="S1_domain"/>
</dbReference>
<keyword evidence="1" id="KW-0863">Zinc-finger</keyword>
<reference evidence="4" key="1">
    <citation type="submission" date="2021-10" db="EMBL/GenBank/DDBJ databases">
        <title>Tropical sea cucumber genome reveals ecological adaptation and Cuvierian tubules defense mechanism.</title>
        <authorList>
            <person name="Chen T."/>
        </authorList>
    </citation>
    <scope>NUCLEOTIDE SEQUENCE</scope>
    <source>
        <strain evidence="4">Nanhai2018</strain>
        <tissue evidence="4">Muscle</tissue>
    </source>
</reference>
<dbReference type="GO" id="GO:0003723">
    <property type="term" value="F:RNA binding"/>
    <property type="evidence" value="ECO:0007669"/>
    <property type="project" value="TreeGrafter"/>
</dbReference>
<protein>
    <submittedName>
        <fullName evidence="4">Nucleolar protein of 40 kDa</fullName>
    </submittedName>
</protein>
<feature type="domain" description="S1 motif" evidence="2">
    <location>
        <begin position="15"/>
        <end position="86"/>
    </location>
</feature>
<dbReference type="PANTHER" id="PTHR15838:SF1">
    <property type="entry name" value="ZINC FINGER CCHC DOMAIN-CONTAINING PROTEIN 17"/>
    <property type="match status" value="1"/>
</dbReference>
<evidence type="ECO:0000313" key="4">
    <source>
        <dbReference type="EMBL" id="KAJ8050785.1"/>
    </source>
</evidence>
<evidence type="ECO:0000259" key="3">
    <source>
        <dbReference type="PROSITE" id="PS50158"/>
    </source>
</evidence>
<dbReference type="InterPro" id="IPR001878">
    <property type="entry name" value="Znf_CCHC"/>
</dbReference>
<dbReference type="InterPro" id="IPR012340">
    <property type="entry name" value="NA-bd_OB-fold"/>
</dbReference>
<dbReference type="Pfam" id="PF00575">
    <property type="entry name" value="S1"/>
    <property type="match status" value="1"/>
</dbReference>
<name>A0A9Q1CTG3_HOLLE</name>
<organism evidence="4 5">
    <name type="scientific">Holothuria leucospilota</name>
    <name type="common">Black long sea cucumber</name>
    <name type="synonym">Mertensiothuria leucospilota</name>
    <dbReference type="NCBI Taxonomy" id="206669"/>
    <lineage>
        <taxon>Eukaryota</taxon>
        <taxon>Metazoa</taxon>
        <taxon>Echinodermata</taxon>
        <taxon>Eleutherozoa</taxon>
        <taxon>Echinozoa</taxon>
        <taxon>Holothuroidea</taxon>
        <taxon>Aspidochirotacea</taxon>
        <taxon>Aspidochirotida</taxon>
        <taxon>Holothuriidae</taxon>
        <taxon>Holothuria</taxon>
    </lineage>
</organism>
<dbReference type="PANTHER" id="PTHR15838">
    <property type="entry name" value="NUCLEOLAR PROTEIN OF 40 KDA"/>
    <property type="match status" value="1"/>
</dbReference>
<comment type="caution">
    <text evidence="4">The sequence shown here is derived from an EMBL/GenBank/DDBJ whole genome shotgun (WGS) entry which is preliminary data.</text>
</comment>
<dbReference type="Gene3D" id="2.40.50.140">
    <property type="entry name" value="Nucleic acid-binding proteins"/>
    <property type="match status" value="1"/>
</dbReference>
<keyword evidence="5" id="KW-1185">Reference proteome</keyword>
<proteinExistence type="predicted"/>
<evidence type="ECO:0000313" key="5">
    <source>
        <dbReference type="Proteomes" id="UP001152320"/>
    </source>
</evidence>
<sequence>MSDRGRDYGPLPKLYSIFRGEVASLQPYGAFVKIPHTRKNGLVHKTQISKMKIDNPSDVLTVGDMVYCKVISLGEAGEEKISLSMKVVNQDSGKDLDENLIITKQEELRRKKGLPPVQDKIELGAVLNTTCKKCGMKGHLTQDCFKLPGDKLYDLIPELDLETLHQPPVHREKKEKKKKIEYEYRLLQQNNWYQPYLNIQFGIIMMNSLKTATVGIADTNCPFSFVVSFAEQTQEKEEKHNIEFRRGYFQ</sequence>
<evidence type="ECO:0000256" key="1">
    <source>
        <dbReference type="PROSITE-ProRule" id="PRU00047"/>
    </source>
</evidence>
<evidence type="ECO:0000259" key="2">
    <source>
        <dbReference type="PROSITE" id="PS50126"/>
    </source>
</evidence>
<dbReference type="GO" id="GO:0008270">
    <property type="term" value="F:zinc ion binding"/>
    <property type="evidence" value="ECO:0007669"/>
    <property type="project" value="UniProtKB-KW"/>
</dbReference>
<keyword evidence="1" id="KW-0479">Metal-binding</keyword>
<gene>
    <name evidence="4" type="ORF">HOLleu_04116</name>
</gene>
<dbReference type="PROSITE" id="PS50158">
    <property type="entry name" value="ZF_CCHC"/>
    <property type="match status" value="1"/>
</dbReference>
<accession>A0A9Q1CTG3</accession>
<dbReference type="SUPFAM" id="SSF50249">
    <property type="entry name" value="Nucleic acid-binding proteins"/>
    <property type="match status" value="1"/>
</dbReference>
<dbReference type="EMBL" id="JAIZAY010000001">
    <property type="protein sequence ID" value="KAJ8050785.1"/>
    <property type="molecule type" value="Genomic_DNA"/>
</dbReference>
<dbReference type="Proteomes" id="UP001152320">
    <property type="component" value="Chromosome 1"/>
</dbReference>
<dbReference type="SMART" id="SM00316">
    <property type="entry name" value="S1"/>
    <property type="match status" value="1"/>
</dbReference>
<dbReference type="OrthoDB" id="1918363at2759"/>
<dbReference type="PROSITE" id="PS50126">
    <property type="entry name" value="S1"/>
    <property type="match status" value="1"/>
</dbReference>
<keyword evidence="1" id="KW-0862">Zinc</keyword>
<feature type="domain" description="CCHC-type" evidence="3">
    <location>
        <begin position="131"/>
        <end position="144"/>
    </location>
</feature>
<dbReference type="AlphaFoldDB" id="A0A9Q1CTG3"/>
<dbReference type="GO" id="GO:0043489">
    <property type="term" value="P:RNA stabilization"/>
    <property type="evidence" value="ECO:0007669"/>
    <property type="project" value="TreeGrafter"/>
</dbReference>